<dbReference type="Proteomes" id="UP000196560">
    <property type="component" value="Unassembled WGS sequence"/>
</dbReference>
<evidence type="ECO:0000313" key="1">
    <source>
        <dbReference type="EMBL" id="OUN44412.1"/>
    </source>
</evidence>
<name>A0A1Y3U6M8_9ACTN</name>
<evidence type="ECO:0008006" key="3">
    <source>
        <dbReference type="Google" id="ProtNLM"/>
    </source>
</evidence>
<protein>
    <recommendedName>
        <fullName evidence="3">DUF697 domain-containing protein</fullName>
    </recommendedName>
</protein>
<reference evidence="2" key="1">
    <citation type="submission" date="2017-04" db="EMBL/GenBank/DDBJ databases">
        <title>Function of individual gut microbiota members based on whole genome sequencing of pure cultures obtained from chicken caecum.</title>
        <authorList>
            <person name="Medvecky M."/>
            <person name="Cejkova D."/>
            <person name="Polansky O."/>
            <person name="Karasova D."/>
            <person name="Kubasova T."/>
            <person name="Cizek A."/>
            <person name="Rychlik I."/>
        </authorList>
    </citation>
    <scope>NUCLEOTIDE SEQUENCE [LARGE SCALE GENOMIC DNA]</scope>
    <source>
        <strain evidence="2">An70</strain>
    </source>
</reference>
<proteinExistence type="predicted"/>
<dbReference type="STRING" id="1118060.GCA_000311845_01067"/>
<evidence type="ECO:0000313" key="2">
    <source>
        <dbReference type="Proteomes" id="UP000196560"/>
    </source>
</evidence>
<keyword evidence="2" id="KW-1185">Reference proteome</keyword>
<comment type="caution">
    <text evidence="1">The sequence shown here is derived from an EMBL/GenBank/DDBJ whole genome shotgun (WGS) entry which is preliminary data.</text>
</comment>
<dbReference type="AlphaFoldDB" id="A0A1Y3U6M8"/>
<gene>
    <name evidence="1" type="ORF">B5G21_00190</name>
</gene>
<sequence length="308" mass="32328">MRLPIDALAQALKLGASAKKDSDTPVRVAVYVDSSASPFVIETVRDALVPQTTSALVRVERLGEAPIEVRADTDVVLVLSCGSERLQPAVQEMLVAGAPVAVVAESSIEVPFITADTPMLGLIAATDASYLLETLARWILDRTEKDVAFAANFPFMRIAAANRIITSCALTNMATGALFFIPGADFPVMTIAEVGMVLKLAAVFGYKLEPERGYEVAAVVGSGLLLRLAAKGLCRLTPRLSFVVKALVAAGGTYAMGRALASAYERGIDYAPVNARVSRVISFARNVTASGSAGPAGVQEAAVNRSAR</sequence>
<organism evidence="1 2">
    <name type="scientific">Enorma massiliensis</name>
    <dbReference type="NCBI Taxonomy" id="1472761"/>
    <lineage>
        <taxon>Bacteria</taxon>
        <taxon>Bacillati</taxon>
        <taxon>Actinomycetota</taxon>
        <taxon>Coriobacteriia</taxon>
        <taxon>Coriobacteriales</taxon>
        <taxon>Coriobacteriaceae</taxon>
        <taxon>Enorma</taxon>
    </lineage>
</organism>
<dbReference type="RefSeq" id="WP_087185569.1">
    <property type="nucleotide sequence ID" value="NZ_NFHO01000001.1"/>
</dbReference>
<dbReference type="eggNOG" id="COG3597">
    <property type="taxonomic scope" value="Bacteria"/>
</dbReference>
<accession>A0A1Y3U6M8</accession>
<dbReference type="EMBL" id="NFHO01000001">
    <property type="protein sequence ID" value="OUN44412.1"/>
    <property type="molecule type" value="Genomic_DNA"/>
</dbReference>